<evidence type="ECO:0008006" key="3">
    <source>
        <dbReference type="Google" id="ProtNLM"/>
    </source>
</evidence>
<dbReference type="EMBL" id="ABYT01000008">
    <property type="protein sequence ID" value="EEC91314.1"/>
    <property type="molecule type" value="Genomic_DNA"/>
</dbReference>
<gene>
    <name evidence="1" type="ORF">EUBIFOR_00088</name>
</gene>
<dbReference type="AlphaFoldDB" id="B7C7E1"/>
<keyword evidence="2" id="KW-1185">Reference proteome</keyword>
<evidence type="ECO:0000313" key="2">
    <source>
        <dbReference type="Proteomes" id="UP000004315"/>
    </source>
</evidence>
<dbReference type="InterPro" id="IPR016193">
    <property type="entry name" value="Cytidine_deaminase-like"/>
</dbReference>
<dbReference type="eggNOG" id="ENOG50332RU">
    <property type="taxonomic scope" value="Bacteria"/>
</dbReference>
<accession>B7C7E1</accession>
<evidence type="ECO:0000313" key="1">
    <source>
        <dbReference type="EMBL" id="EEC91314.1"/>
    </source>
</evidence>
<dbReference type="HOGENOM" id="CLU_121418_0_0_9"/>
<dbReference type="InterPro" id="IPR015067">
    <property type="entry name" value="DUF1893_TM1506-like"/>
</dbReference>
<dbReference type="SUPFAM" id="SSF53927">
    <property type="entry name" value="Cytidine deaminase-like"/>
    <property type="match status" value="1"/>
</dbReference>
<name>B7C7E1_9FIRM</name>
<protein>
    <recommendedName>
        <fullName evidence="3">DUF1893 domain-containing protein</fullName>
    </recommendedName>
</protein>
<dbReference type="GO" id="GO:0003824">
    <property type="term" value="F:catalytic activity"/>
    <property type="evidence" value="ECO:0007669"/>
    <property type="project" value="InterPro"/>
</dbReference>
<comment type="caution">
    <text evidence="1">The sequence shown here is derived from an EMBL/GenBank/DDBJ whole genome shotgun (WGS) entry which is preliminary data.</text>
</comment>
<proteinExistence type="predicted"/>
<organism evidence="1 2">
    <name type="scientific">Holdemanella biformis DSM 3989</name>
    <dbReference type="NCBI Taxonomy" id="518637"/>
    <lineage>
        <taxon>Bacteria</taxon>
        <taxon>Bacillati</taxon>
        <taxon>Bacillota</taxon>
        <taxon>Erysipelotrichia</taxon>
        <taxon>Erysipelotrichales</taxon>
        <taxon>Erysipelotrichaceae</taxon>
        <taxon>Holdemanella</taxon>
    </lineage>
</organism>
<sequence>MNLNKFIARRDNKIFYCSNEIGVKPILSKLNENIDFYKDADIEDTVVGKAAACLYVLAKIKYVYAHTLSETAKIYLENNNVSFKYDELVKEIRNRTNTDICPLEKSVIHIDDPVAAKIALENTIKELMNLKKAKSK</sequence>
<dbReference type="Gene3D" id="3.40.140.30">
    <property type="entry name" value="Hypothetical protein TM1506"/>
    <property type="match status" value="1"/>
</dbReference>
<dbReference type="Pfam" id="PF08973">
    <property type="entry name" value="TM1506"/>
    <property type="match status" value="1"/>
</dbReference>
<reference evidence="1 2" key="1">
    <citation type="submission" date="2008-11" db="EMBL/GenBank/DDBJ databases">
        <title>Draft genome sequence of Eubacterium biforme (DSM 3989).</title>
        <authorList>
            <person name="Sudarsanam P."/>
            <person name="Ley R."/>
            <person name="Guruge J."/>
            <person name="Turnbaugh P.J."/>
            <person name="Mahowald M."/>
            <person name="Liep D."/>
            <person name="Gordon J."/>
        </authorList>
    </citation>
    <scope>NUCLEOTIDE SEQUENCE [LARGE SCALE GENOMIC DNA]</scope>
    <source>
        <strain evidence="1 2">DSM 3989</strain>
    </source>
</reference>
<dbReference type="InterPro" id="IPR037081">
    <property type="entry name" value="Hyp_TM1506"/>
</dbReference>
<dbReference type="Proteomes" id="UP000004315">
    <property type="component" value="Unassembled WGS sequence"/>
</dbReference>
<dbReference type="STRING" id="518637.EUBIFOR_00088"/>